<dbReference type="NCBIfam" id="NF001965">
    <property type="entry name" value="PRK00742.1"/>
    <property type="match status" value="1"/>
</dbReference>
<dbReference type="Pfam" id="PF00072">
    <property type="entry name" value="Response_reg"/>
    <property type="match status" value="1"/>
</dbReference>
<evidence type="ECO:0000256" key="7">
    <source>
        <dbReference type="PROSITE-ProRule" id="PRU00169"/>
    </source>
</evidence>
<dbReference type="PROSITE" id="PS50122">
    <property type="entry name" value="CHEB"/>
    <property type="match status" value="1"/>
</dbReference>
<dbReference type="Gene3D" id="3.40.50.2300">
    <property type="match status" value="1"/>
</dbReference>
<evidence type="ECO:0000256" key="1">
    <source>
        <dbReference type="ARBA" id="ARBA00022490"/>
    </source>
</evidence>
<name>A0A833LXJ7_9LEPT</name>
<keyword evidence="5 7" id="KW-0597">Phosphoprotein</keyword>
<dbReference type="EMBL" id="WBUI01000024">
    <property type="protein sequence ID" value="KAB2929974.1"/>
    <property type="molecule type" value="Genomic_DNA"/>
</dbReference>
<dbReference type="CDD" id="cd16432">
    <property type="entry name" value="CheB_Rec"/>
    <property type="match status" value="1"/>
</dbReference>
<keyword evidence="2 5" id="KW-0145">Chemotaxis</keyword>
<comment type="domain">
    <text evidence="5">Contains a C-terminal catalytic domain, and an N-terminal region which modulates catalytic activity.</text>
</comment>
<dbReference type="PANTHER" id="PTHR42872:SF6">
    <property type="entry name" value="PROTEIN-GLUTAMATE METHYLESTERASE_PROTEIN-GLUTAMINE GLUTAMINASE"/>
    <property type="match status" value="1"/>
</dbReference>
<sequence>MNRPITVFIVDDSAVVRQVFSDFLKSQPDMQVLGSASNPIIARKMMQKQWPDVILLDIEMPQMNGLEFLRLLSQEHPIPVVICSTLTEKNAPETMEAFRLGAVEVLLKPGRLVDGLDQASGEALLDAVRSAAKSRTRVVQQASQWFQKSMHATERPTANDKKELQSRYALPPDFAPAWVAVGASTGGPQAIELLLKGVADCPPTFIVQHMPERYTAAFASRLNQHSPLDIAEARDGEEMRRGMVRIAPGNLHLQGEYRTGRLRAKISDGPRVNRHKPAVDVLFHSLARSDARGLAILLTGMGSDGAAGMAELHQRNHLTIAQDRESSVVYGMPFEALKRQAVSMVLPLTSIADLYWRLS</sequence>
<dbReference type="Gene3D" id="3.40.50.180">
    <property type="entry name" value="Methylesterase CheB, C-terminal domain"/>
    <property type="match status" value="1"/>
</dbReference>
<evidence type="ECO:0000256" key="5">
    <source>
        <dbReference type="HAMAP-Rule" id="MF_00099"/>
    </source>
</evidence>
<comment type="catalytic activity">
    <reaction evidence="4 5">
        <text>[protein]-L-glutamate 5-O-methyl ester + H2O = L-glutamyl-[protein] + methanol + H(+)</text>
        <dbReference type="Rhea" id="RHEA:23236"/>
        <dbReference type="Rhea" id="RHEA-COMP:10208"/>
        <dbReference type="Rhea" id="RHEA-COMP:10311"/>
        <dbReference type="ChEBI" id="CHEBI:15377"/>
        <dbReference type="ChEBI" id="CHEBI:15378"/>
        <dbReference type="ChEBI" id="CHEBI:17790"/>
        <dbReference type="ChEBI" id="CHEBI:29973"/>
        <dbReference type="ChEBI" id="CHEBI:82795"/>
        <dbReference type="EC" id="3.1.1.61"/>
    </reaction>
</comment>
<comment type="caution">
    <text evidence="10">The sequence shown here is derived from an EMBL/GenBank/DDBJ whole genome shotgun (WGS) entry which is preliminary data.</text>
</comment>
<evidence type="ECO:0000259" key="9">
    <source>
        <dbReference type="PROSITE" id="PS50122"/>
    </source>
</evidence>
<feature type="domain" description="Response regulatory" evidence="8">
    <location>
        <begin position="6"/>
        <end position="123"/>
    </location>
</feature>
<accession>A0A833LXJ7</accession>
<feature type="modified residue" description="4-aspartylphosphate" evidence="5 7">
    <location>
        <position position="57"/>
    </location>
</feature>
<protein>
    <recommendedName>
        <fullName evidence="5">Protein-glutamate methylesterase/protein-glutamine glutaminase</fullName>
        <ecNumber evidence="5">3.1.1.61</ecNumber>
        <ecNumber evidence="5">3.5.1.44</ecNumber>
    </recommendedName>
</protein>
<dbReference type="EC" id="3.5.1.44" evidence="5"/>
<evidence type="ECO:0000256" key="3">
    <source>
        <dbReference type="ARBA" id="ARBA00022801"/>
    </source>
</evidence>
<dbReference type="Pfam" id="PF01339">
    <property type="entry name" value="CheB_methylest"/>
    <property type="match status" value="1"/>
</dbReference>
<comment type="function">
    <text evidence="5">Involved in chemotaxis. Part of a chemotaxis signal transduction system that modulates chemotaxis in response to various stimuli. Catalyzes the demethylation of specific methylglutamate residues introduced into the chemoreceptors (methyl-accepting chemotaxis proteins or MCP) by CheR. Also mediates the irreversible deamidation of specific glutamine residues to glutamic acid.</text>
</comment>
<reference evidence="10 11" key="1">
    <citation type="submission" date="2019-10" db="EMBL/GenBank/DDBJ databases">
        <title>Extracellular Electron Transfer in a Candidatus Methanoperedens spp. Enrichment Culture.</title>
        <authorList>
            <person name="Berger S."/>
            <person name="Rangel Shaw D."/>
            <person name="Berben T."/>
            <person name="In 'T Zandt M."/>
            <person name="Frank J."/>
            <person name="Reimann J."/>
            <person name="Jetten M.S.M."/>
            <person name="Welte C.U."/>
        </authorList>
    </citation>
    <scope>NUCLEOTIDE SEQUENCE [LARGE SCALE GENOMIC DNA]</scope>
    <source>
        <strain evidence="10">SB12</strain>
    </source>
</reference>
<dbReference type="GO" id="GO:0008984">
    <property type="term" value="F:protein-glutamate methylesterase activity"/>
    <property type="evidence" value="ECO:0007669"/>
    <property type="project" value="UniProtKB-UniRule"/>
</dbReference>
<keyword evidence="3 5" id="KW-0378">Hydrolase</keyword>
<dbReference type="AlphaFoldDB" id="A0A833LXJ7"/>
<dbReference type="GO" id="GO:0050568">
    <property type="term" value="F:protein-glutamine glutaminase activity"/>
    <property type="evidence" value="ECO:0007669"/>
    <property type="project" value="UniProtKB-UniRule"/>
</dbReference>
<dbReference type="GO" id="GO:0006935">
    <property type="term" value="P:chemotaxis"/>
    <property type="evidence" value="ECO:0007669"/>
    <property type="project" value="UniProtKB-UniRule"/>
</dbReference>
<dbReference type="GO" id="GO:0000156">
    <property type="term" value="F:phosphorelay response regulator activity"/>
    <property type="evidence" value="ECO:0007669"/>
    <property type="project" value="InterPro"/>
</dbReference>
<dbReference type="PIRSF" id="PIRSF000876">
    <property type="entry name" value="RR_chemtxs_CheB"/>
    <property type="match status" value="1"/>
</dbReference>
<gene>
    <name evidence="5" type="primary">cheB</name>
    <name evidence="10" type="ORF">F9K24_18250</name>
</gene>
<dbReference type="InterPro" id="IPR008248">
    <property type="entry name" value="CheB-like"/>
</dbReference>
<dbReference type="InterPro" id="IPR000673">
    <property type="entry name" value="Sig_transdc_resp-reg_Me-estase"/>
</dbReference>
<dbReference type="HAMAP" id="MF_00099">
    <property type="entry name" value="CheB_chemtxs"/>
    <property type="match status" value="1"/>
</dbReference>
<keyword evidence="1 5" id="KW-0963">Cytoplasm</keyword>
<comment type="subcellular location">
    <subcellularLocation>
        <location evidence="5">Cytoplasm</location>
    </subcellularLocation>
</comment>
<dbReference type="InterPro" id="IPR001789">
    <property type="entry name" value="Sig_transdc_resp-reg_receiver"/>
</dbReference>
<comment type="PTM">
    <text evidence="5">Phosphorylated by CheA. Phosphorylation of the N-terminal regulatory domain activates the methylesterase activity.</text>
</comment>
<dbReference type="InterPro" id="IPR011006">
    <property type="entry name" value="CheY-like_superfamily"/>
</dbReference>
<evidence type="ECO:0000313" key="10">
    <source>
        <dbReference type="EMBL" id="KAB2929974.1"/>
    </source>
</evidence>
<evidence type="ECO:0000256" key="2">
    <source>
        <dbReference type="ARBA" id="ARBA00022500"/>
    </source>
</evidence>
<evidence type="ECO:0000259" key="8">
    <source>
        <dbReference type="PROSITE" id="PS50110"/>
    </source>
</evidence>
<proteinExistence type="inferred from homology"/>
<comment type="catalytic activity">
    <reaction evidence="5">
        <text>L-glutaminyl-[protein] + H2O = L-glutamyl-[protein] + NH4(+)</text>
        <dbReference type="Rhea" id="RHEA:16441"/>
        <dbReference type="Rhea" id="RHEA-COMP:10207"/>
        <dbReference type="Rhea" id="RHEA-COMP:10208"/>
        <dbReference type="ChEBI" id="CHEBI:15377"/>
        <dbReference type="ChEBI" id="CHEBI:28938"/>
        <dbReference type="ChEBI" id="CHEBI:29973"/>
        <dbReference type="ChEBI" id="CHEBI:30011"/>
        <dbReference type="EC" id="3.5.1.44"/>
    </reaction>
</comment>
<dbReference type="SUPFAM" id="SSF52738">
    <property type="entry name" value="Methylesterase CheB, C-terminal domain"/>
    <property type="match status" value="1"/>
</dbReference>
<feature type="active site" evidence="5 6">
    <location>
        <position position="304"/>
    </location>
</feature>
<dbReference type="InterPro" id="IPR035909">
    <property type="entry name" value="CheB_C"/>
</dbReference>
<dbReference type="GO" id="GO:0005737">
    <property type="term" value="C:cytoplasm"/>
    <property type="evidence" value="ECO:0007669"/>
    <property type="project" value="UniProtKB-SubCell"/>
</dbReference>
<evidence type="ECO:0000313" key="11">
    <source>
        <dbReference type="Proteomes" id="UP000460298"/>
    </source>
</evidence>
<feature type="active site" evidence="5 6">
    <location>
        <position position="209"/>
    </location>
</feature>
<organism evidence="10 11">
    <name type="scientific">Leptonema illini</name>
    <dbReference type="NCBI Taxonomy" id="183"/>
    <lineage>
        <taxon>Bacteria</taxon>
        <taxon>Pseudomonadati</taxon>
        <taxon>Spirochaetota</taxon>
        <taxon>Spirochaetia</taxon>
        <taxon>Leptospirales</taxon>
        <taxon>Leptospiraceae</taxon>
        <taxon>Leptonema</taxon>
    </lineage>
</organism>
<dbReference type="EC" id="3.1.1.61" evidence="5"/>
<evidence type="ECO:0000256" key="4">
    <source>
        <dbReference type="ARBA" id="ARBA00048267"/>
    </source>
</evidence>
<dbReference type="CDD" id="cd17541">
    <property type="entry name" value="REC_CheB-like"/>
    <property type="match status" value="1"/>
</dbReference>
<dbReference type="PROSITE" id="PS50110">
    <property type="entry name" value="RESPONSE_REGULATORY"/>
    <property type="match status" value="1"/>
</dbReference>
<dbReference type="Proteomes" id="UP000460298">
    <property type="component" value="Unassembled WGS sequence"/>
</dbReference>
<dbReference type="PANTHER" id="PTHR42872">
    <property type="entry name" value="PROTEIN-GLUTAMATE METHYLESTERASE/PROTEIN-GLUTAMINE GLUTAMINASE"/>
    <property type="match status" value="1"/>
</dbReference>
<evidence type="ECO:0000256" key="6">
    <source>
        <dbReference type="PROSITE-ProRule" id="PRU00050"/>
    </source>
</evidence>
<dbReference type="SUPFAM" id="SSF52172">
    <property type="entry name" value="CheY-like"/>
    <property type="match status" value="1"/>
</dbReference>
<feature type="domain" description="CheB-type methylesterase" evidence="9">
    <location>
        <begin position="172"/>
        <end position="352"/>
    </location>
</feature>
<feature type="active site" evidence="5 6">
    <location>
        <position position="184"/>
    </location>
</feature>
<dbReference type="SMART" id="SM00448">
    <property type="entry name" value="REC"/>
    <property type="match status" value="1"/>
</dbReference>
<comment type="similarity">
    <text evidence="5">Belongs to the CheB family.</text>
</comment>